<evidence type="ECO:0000256" key="2">
    <source>
        <dbReference type="ARBA" id="ARBA00022801"/>
    </source>
</evidence>
<evidence type="ECO:0000256" key="6">
    <source>
        <dbReference type="RuleBase" id="RU000492"/>
    </source>
</evidence>
<name>A0ABQ0DR05_9EUKA</name>
<evidence type="ECO:0000256" key="5">
    <source>
        <dbReference type="PROSITE-ProRule" id="PRU00552"/>
    </source>
</evidence>
<dbReference type="Pfam" id="PF00271">
    <property type="entry name" value="Helicase_C"/>
    <property type="match status" value="1"/>
</dbReference>
<dbReference type="EMBL" id="BAAFRS010000136">
    <property type="protein sequence ID" value="GAB1223182.1"/>
    <property type="molecule type" value="Genomic_DNA"/>
</dbReference>
<keyword evidence="14" id="KW-1185">Reference proteome</keyword>
<organism evidence="13 14">
    <name type="scientific">Entamoeba nuttalli</name>
    <dbReference type="NCBI Taxonomy" id="412467"/>
    <lineage>
        <taxon>Eukaryota</taxon>
        <taxon>Amoebozoa</taxon>
        <taxon>Evosea</taxon>
        <taxon>Archamoebae</taxon>
        <taxon>Mastigamoebida</taxon>
        <taxon>Entamoebidae</taxon>
        <taxon>Entamoeba</taxon>
    </lineage>
</organism>
<protein>
    <recommendedName>
        <fullName evidence="15">DEAD/DEAH box helicase</fullName>
    </recommendedName>
</protein>
<dbReference type="InterPro" id="IPR014001">
    <property type="entry name" value="Helicase_ATP-bd"/>
</dbReference>
<reference evidence="13" key="2">
    <citation type="submission" date="2024-08" db="EMBL/GenBank/DDBJ databases">
        <title>Draft genome assembly of Entamoeba nuttalli using a combination of long-read and short-read sequencing data.</title>
        <authorList>
            <person name="Tanaka M."/>
            <person name="Tachibana H."/>
        </authorList>
    </citation>
    <scope>NUCLEOTIDE SEQUENCE</scope>
    <source>
        <strain evidence="13">P19-061405</strain>
    </source>
</reference>
<evidence type="ECO:0000313" key="14">
    <source>
        <dbReference type="Proteomes" id="UP001628156"/>
    </source>
</evidence>
<evidence type="ECO:0000256" key="4">
    <source>
        <dbReference type="ARBA" id="ARBA00022840"/>
    </source>
</evidence>
<feature type="domain" description="Helicase ATP-binding" evidence="8">
    <location>
        <begin position="40"/>
        <end position="217"/>
    </location>
</feature>
<dbReference type="PROSITE" id="PS51192">
    <property type="entry name" value="HELICASE_ATP_BIND_1"/>
    <property type="match status" value="1"/>
</dbReference>
<evidence type="ECO:0000259" key="10">
    <source>
        <dbReference type="PROSITE" id="PS51195"/>
    </source>
</evidence>
<evidence type="ECO:0000259" key="8">
    <source>
        <dbReference type="PROSITE" id="PS51192"/>
    </source>
</evidence>
<dbReference type="Gene3D" id="3.40.50.300">
    <property type="entry name" value="P-loop containing nucleotide triphosphate hydrolases"/>
    <property type="match status" value="2"/>
</dbReference>
<dbReference type="CDD" id="cd18787">
    <property type="entry name" value="SF2_C_DEAD"/>
    <property type="match status" value="1"/>
</dbReference>
<dbReference type="InterPro" id="IPR001650">
    <property type="entry name" value="Helicase_C-like"/>
</dbReference>
<dbReference type="Proteomes" id="UP001628156">
    <property type="component" value="Unassembled WGS sequence"/>
</dbReference>
<reference evidence="13 14" key="1">
    <citation type="journal article" date="2019" name="PLoS Negl. Trop. Dis.">
        <title>Whole genome sequencing of Entamoeba nuttalli reveals mammalian host-related molecular signatures and a novel octapeptide-repeat surface protein.</title>
        <authorList>
            <person name="Tanaka M."/>
            <person name="Makiuchi T."/>
            <person name="Komiyama T."/>
            <person name="Shiina T."/>
            <person name="Osaki K."/>
            <person name="Tachibana H."/>
        </authorList>
    </citation>
    <scope>NUCLEOTIDE SEQUENCE [LARGE SCALE GENOMIC DNA]</scope>
    <source>
        <strain evidence="13 14">P19-061405</strain>
    </source>
</reference>
<keyword evidence="4 6" id="KW-0067">ATP-binding</keyword>
<keyword evidence="1 6" id="KW-0547">Nucleotide-binding</keyword>
<dbReference type="Pfam" id="PF00270">
    <property type="entry name" value="DEAD"/>
    <property type="match status" value="1"/>
</dbReference>
<feature type="short sequence motif" description="Q motif" evidence="5">
    <location>
        <begin position="9"/>
        <end position="37"/>
    </location>
</feature>
<gene>
    <name evidence="11" type="ORF">ENUP19_0081G0024</name>
    <name evidence="12" type="ORF">ENUP19_0136G0018</name>
    <name evidence="13" type="ORF">ENUP19_0248G0045</name>
</gene>
<evidence type="ECO:0008006" key="15">
    <source>
        <dbReference type="Google" id="ProtNLM"/>
    </source>
</evidence>
<comment type="caution">
    <text evidence="13">The sequence shown here is derived from an EMBL/GenBank/DDBJ whole genome shotgun (WGS) entry which is preliminary data.</text>
</comment>
<dbReference type="EMBL" id="BAAFRS010000081">
    <property type="protein sequence ID" value="GAB1221474.1"/>
    <property type="molecule type" value="Genomic_DNA"/>
</dbReference>
<accession>A0ABQ0DR05</accession>
<dbReference type="InterPro" id="IPR027417">
    <property type="entry name" value="P-loop_NTPase"/>
</dbReference>
<comment type="similarity">
    <text evidence="6">Belongs to the DEAD box helicase family.</text>
</comment>
<evidence type="ECO:0000313" key="13">
    <source>
        <dbReference type="EMBL" id="GAB1225275.1"/>
    </source>
</evidence>
<evidence type="ECO:0000259" key="9">
    <source>
        <dbReference type="PROSITE" id="PS51194"/>
    </source>
</evidence>
<dbReference type="PROSITE" id="PS00039">
    <property type="entry name" value="DEAD_ATP_HELICASE"/>
    <property type="match status" value="1"/>
</dbReference>
<dbReference type="SUPFAM" id="SSF52540">
    <property type="entry name" value="P-loop containing nucleoside triphosphate hydrolases"/>
    <property type="match status" value="1"/>
</dbReference>
<feature type="compositionally biased region" description="Basic residues" evidence="7">
    <location>
        <begin position="413"/>
        <end position="422"/>
    </location>
</feature>
<sequence>MDNTTPKQKTFKDLGLIPEVLKVVEYLGYKKPTRIQENSIPVALQKKDIIGIAQTGSGKTASFLLPMIQHLLNVKEKNRAFYCIIIEPTRELAAQVVEVIDEMGKALPGLTSCLIVGGMDVMKQSVQLAKRPQIIVGTPGRIVYHIKNTKGVEESIQKVKFLVIDEADKLLEMDFANEIDYLIEKIPKQRTTMLFSATMSTKVEKLQRASLTHPVKIKEEEQKYQTVDTLRQEYCFIPFKYRDGYLISILKESEGKSIIIFTMKCSGCTKLVMMLRQIGYAAIPLHGKMSQQKRLIALEKFKSGKRGILVATDVASRGLDIPNVDIVINYDCPLEPKDYVHRVGRTARAGKSGYAITLVTQYSIELYQRIETMIEKKLNEYKVNEKEAIAYSQKANEAMRVVSQQLKEEAQKKKEKLQKGQKKLHEEEDEEEE</sequence>
<dbReference type="SMART" id="SM00487">
    <property type="entry name" value="DEXDc"/>
    <property type="match status" value="1"/>
</dbReference>
<dbReference type="SMART" id="SM00490">
    <property type="entry name" value="HELICc"/>
    <property type="match status" value="1"/>
</dbReference>
<proteinExistence type="inferred from homology"/>
<feature type="domain" description="DEAD-box RNA helicase Q" evidence="10">
    <location>
        <begin position="9"/>
        <end position="37"/>
    </location>
</feature>
<evidence type="ECO:0000256" key="7">
    <source>
        <dbReference type="SAM" id="MobiDB-lite"/>
    </source>
</evidence>
<dbReference type="PROSITE" id="PS51195">
    <property type="entry name" value="Q_MOTIF"/>
    <property type="match status" value="1"/>
</dbReference>
<evidence type="ECO:0000256" key="1">
    <source>
        <dbReference type="ARBA" id="ARBA00022741"/>
    </source>
</evidence>
<feature type="region of interest" description="Disordered" evidence="7">
    <location>
        <begin position="410"/>
        <end position="433"/>
    </location>
</feature>
<dbReference type="InterPro" id="IPR011545">
    <property type="entry name" value="DEAD/DEAH_box_helicase_dom"/>
</dbReference>
<evidence type="ECO:0000313" key="12">
    <source>
        <dbReference type="EMBL" id="GAB1223182.1"/>
    </source>
</evidence>
<dbReference type="PROSITE" id="PS51194">
    <property type="entry name" value="HELICASE_CTER"/>
    <property type="match status" value="1"/>
</dbReference>
<dbReference type="PANTHER" id="PTHR47959:SF24">
    <property type="entry name" value="ATP-DEPENDENT RNA HELICASE"/>
    <property type="match status" value="1"/>
</dbReference>
<dbReference type="InterPro" id="IPR014014">
    <property type="entry name" value="RNA_helicase_DEAD_Q_motif"/>
</dbReference>
<keyword evidence="2 6" id="KW-0378">Hydrolase</keyword>
<evidence type="ECO:0000313" key="11">
    <source>
        <dbReference type="EMBL" id="GAB1221474.1"/>
    </source>
</evidence>
<dbReference type="InterPro" id="IPR050079">
    <property type="entry name" value="DEAD_box_RNA_helicase"/>
</dbReference>
<feature type="domain" description="Helicase C-terminal" evidence="9">
    <location>
        <begin position="245"/>
        <end position="389"/>
    </location>
</feature>
<dbReference type="InterPro" id="IPR000629">
    <property type="entry name" value="RNA-helicase_DEAD-box_CS"/>
</dbReference>
<dbReference type="EMBL" id="BAAFRS010000248">
    <property type="protein sequence ID" value="GAB1225275.1"/>
    <property type="molecule type" value="Genomic_DNA"/>
</dbReference>
<keyword evidence="3 6" id="KW-0347">Helicase</keyword>
<evidence type="ECO:0000256" key="3">
    <source>
        <dbReference type="ARBA" id="ARBA00022806"/>
    </source>
</evidence>
<dbReference type="PANTHER" id="PTHR47959">
    <property type="entry name" value="ATP-DEPENDENT RNA HELICASE RHLE-RELATED"/>
    <property type="match status" value="1"/>
</dbReference>